<dbReference type="EMBL" id="CBTJ020000030">
    <property type="protein sequence ID" value="CDI02059.1"/>
    <property type="molecule type" value="Genomic_DNA"/>
</dbReference>
<evidence type="ECO:0000313" key="2">
    <source>
        <dbReference type="Proteomes" id="UP000035760"/>
    </source>
</evidence>
<proteinExistence type="predicted"/>
<reference evidence="1" key="2">
    <citation type="submission" date="2014-03" db="EMBL/GenBank/DDBJ databases">
        <title>Candidatus Competibacter-lineage genomes retrieved from metagenomes reveal functional metabolic diversity.</title>
        <authorList>
            <person name="McIlroy S.J."/>
            <person name="Albertsen M."/>
            <person name="Andresen E.K."/>
            <person name="Saunders A.M."/>
            <person name="Kristiansen R."/>
            <person name="Stokholm-Bjerregaard M."/>
            <person name="Nielsen K.L."/>
            <person name="Nielsen P.H."/>
        </authorList>
    </citation>
    <scope>NUCLEOTIDE SEQUENCE</scope>
    <source>
        <strain evidence="1">Run_A_D11</strain>
    </source>
</reference>
<sequence length="138" mass="15613">MSLDTPVSPGEFLDKLTILEIKAERIESATKLTNIRHELALLRTIWSASRYGAADLGDLARELKTVNEALWDIEDKIRLKEAISAFDTEFIELARAVYLTNDRRSALKRSVNILLDSPLLEEKSYADYTTPLIKIGPH</sequence>
<dbReference type="InterPro" id="IPR046163">
    <property type="entry name" value="DUF6165"/>
</dbReference>
<dbReference type="RefSeq" id="WP_048671946.1">
    <property type="nucleotide sequence ID" value="NZ_CBTJ020000030.1"/>
</dbReference>
<gene>
    <name evidence="1" type="ORF">BN873_240007</name>
</gene>
<dbReference type="AlphaFoldDB" id="W6M655"/>
<dbReference type="Pfam" id="PF19662">
    <property type="entry name" value="DUF6165"/>
    <property type="match status" value="1"/>
</dbReference>
<keyword evidence="2" id="KW-1185">Reference proteome</keyword>
<reference evidence="1" key="1">
    <citation type="submission" date="2013-07" db="EMBL/GenBank/DDBJ databases">
        <authorList>
            <person name="McIlroy S."/>
        </authorList>
    </citation>
    <scope>NUCLEOTIDE SEQUENCE [LARGE SCALE GENOMIC DNA]</scope>
    <source>
        <strain evidence="1">Run_A_D11</strain>
    </source>
</reference>
<name>W6M655_9GAMM</name>
<comment type="caution">
    <text evidence="1">The sequence shown here is derived from an EMBL/GenBank/DDBJ whole genome shotgun (WGS) entry which is preliminary data.</text>
</comment>
<dbReference type="OrthoDB" id="9155693at2"/>
<protein>
    <submittedName>
        <fullName evidence="1">Uncharacterized protein</fullName>
    </submittedName>
</protein>
<dbReference type="Proteomes" id="UP000035760">
    <property type="component" value="Unassembled WGS sequence"/>
</dbReference>
<organism evidence="1 2">
    <name type="scientific">Candidatus Competibacter denitrificans Run_A_D11</name>
    <dbReference type="NCBI Taxonomy" id="1400863"/>
    <lineage>
        <taxon>Bacteria</taxon>
        <taxon>Pseudomonadati</taxon>
        <taxon>Pseudomonadota</taxon>
        <taxon>Gammaproteobacteria</taxon>
        <taxon>Candidatus Competibacteraceae</taxon>
        <taxon>Candidatus Competibacter</taxon>
    </lineage>
</organism>
<accession>W6M655</accession>
<evidence type="ECO:0000313" key="1">
    <source>
        <dbReference type="EMBL" id="CDI02059.1"/>
    </source>
</evidence>
<dbReference type="STRING" id="1400863.BN873_240007"/>